<dbReference type="AlphaFoldDB" id="A0A8R1XXV4"/>
<sequence length="144" mass="16790">MFKARQLCEVKQHCYCSSNELLLQFSDIKDDKTFHEMKNFKRTFAMTKVGKAKMQLLAENYVKIDTNTISQVKEFGCHRKYQPRDCKMASAIYLLGTQKHLHLNECHHRMNIMKLNSNTISKVAEDDELLLSLTPKHPQENNGN</sequence>
<protein>
    <submittedName>
        <fullName evidence="1">Uncharacterized protein</fullName>
    </submittedName>
</protein>
<evidence type="ECO:0000313" key="1">
    <source>
        <dbReference type="EnsemblMetazoa" id="OVOC6056.1"/>
    </source>
</evidence>
<evidence type="ECO:0000313" key="2">
    <source>
        <dbReference type="Proteomes" id="UP000024404"/>
    </source>
</evidence>
<name>A0A8R1XXV4_ONCVO</name>
<reference evidence="2" key="1">
    <citation type="submission" date="2013-10" db="EMBL/GenBank/DDBJ databases">
        <title>Genome sequencing of Onchocerca volvulus.</title>
        <authorList>
            <person name="Cotton J."/>
            <person name="Tsai J."/>
            <person name="Stanley E."/>
            <person name="Tracey A."/>
            <person name="Holroyd N."/>
            <person name="Lustigman S."/>
            <person name="Berriman M."/>
        </authorList>
    </citation>
    <scope>NUCLEOTIDE SEQUENCE</scope>
</reference>
<organism evidence="1 2">
    <name type="scientific">Onchocerca volvulus</name>
    <dbReference type="NCBI Taxonomy" id="6282"/>
    <lineage>
        <taxon>Eukaryota</taxon>
        <taxon>Metazoa</taxon>
        <taxon>Ecdysozoa</taxon>
        <taxon>Nematoda</taxon>
        <taxon>Chromadorea</taxon>
        <taxon>Rhabditida</taxon>
        <taxon>Spirurina</taxon>
        <taxon>Spiruromorpha</taxon>
        <taxon>Filarioidea</taxon>
        <taxon>Onchocercidae</taxon>
        <taxon>Onchocerca</taxon>
    </lineage>
</organism>
<proteinExistence type="predicted"/>
<accession>A0A8R1XXV4</accession>
<reference evidence="1" key="2">
    <citation type="submission" date="2022-06" db="UniProtKB">
        <authorList>
            <consortium name="EnsemblMetazoa"/>
        </authorList>
    </citation>
    <scope>IDENTIFICATION</scope>
</reference>
<dbReference type="Proteomes" id="UP000024404">
    <property type="component" value="Unassembled WGS sequence"/>
</dbReference>
<dbReference type="EnsemblMetazoa" id="OVOC6056.1">
    <property type="protein sequence ID" value="OVOC6056.1"/>
    <property type="gene ID" value="WBGene00242865"/>
</dbReference>
<dbReference type="EMBL" id="CMVM020000169">
    <property type="status" value="NOT_ANNOTATED_CDS"/>
    <property type="molecule type" value="Genomic_DNA"/>
</dbReference>
<keyword evidence="2" id="KW-1185">Reference proteome</keyword>